<feature type="domain" description="ABC transporter" evidence="6">
    <location>
        <begin position="2"/>
        <end position="231"/>
    </location>
</feature>
<organism evidence="7 8">
    <name type="scientific">Ruthenibacterium intestinale</name>
    <dbReference type="NCBI Taxonomy" id="3133163"/>
    <lineage>
        <taxon>Bacteria</taxon>
        <taxon>Bacillati</taxon>
        <taxon>Bacillota</taxon>
        <taxon>Clostridia</taxon>
        <taxon>Eubacteriales</taxon>
        <taxon>Oscillospiraceae</taxon>
        <taxon>Ruthenibacterium</taxon>
    </lineage>
</organism>
<dbReference type="SMART" id="SM00382">
    <property type="entry name" value="AAA"/>
    <property type="match status" value="1"/>
</dbReference>
<dbReference type="Pfam" id="PF00005">
    <property type="entry name" value="ABC_tran"/>
    <property type="match status" value="1"/>
</dbReference>
<name>A0ABV1GBF5_9FIRM</name>
<evidence type="ECO:0000256" key="5">
    <source>
        <dbReference type="SAM" id="MobiDB-lite"/>
    </source>
</evidence>
<dbReference type="PANTHER" id="PTHR43335:SF4">
    <property type="entry name" value="ABC TRANSPORTER, ATP-BINDING PROTEIN"/>
    <property type="match status" value="1"/>
</dbReference>
<dbReference type="GO" id="GO:0005524">
    <property type="term" value="F:ATP binding"/>
    <property type="evidence" value="ECO:0007669"/>
    <property type="project" value="UniProtKB-KW"/>
</dbReference>
<dbReference type="EMBL" id="JBBMFA010000037">
    <property type="protein sequence ID" value="MEQ2519140.1"/>
    <property type="molecule type" value="Genomic_DNA"/>
</dbReference>
<evidence type="ECO:0000256" key="3">
    <source>
        <dbReference type="ARBA" id="ARBA00022741"/>
    </source>
</evidence>
<keyword evidence="4 7" id="KW-0067">ATP-binding</keyword>
<keyword evidence="3" id="KW-0547">Nucleotide-binding</keyword>
<proteinExistence type="inferred from homology"/>
<keyword evidence="2" id="KW-0813">Transport</keyword>
<protein>
    <submittedName>
        <fullName evidence="7">ABC transporter ATP-binding protein</fullName>
    </submittedName>
</protein>
<evidence type="ECO:0000313" key="8">
    <source>
        <dbReference type="Proteomes" id="UP001477672"/>
    </source>
</evidence>
<evidence type="ECO:0000256" key="4">
    <source>
        <dbReference type="ARBA" id="ARBA00022840"/>
    </source>
</evidence>
<evidence type="ECO:0000256" key="2">
    <source>
        <dbReference type="ARBA" id="ARBA00022448"/>
    </source>
</evidence>
<sequence length="351" mass="38048">MIQVKELTKRYGNHIAVDHLSFTVEKGEICGLLGPNGAGKSTTMNMMTGYISATDGTALIDGSDIFDEPRAARAKIGYLPEQPPVYPDMTPWEYLLFVAQLKGFAKPDRQDLAKQAMAQTGVTEVRDRLIKNLSKGYRQRVGLAGALLGGPEVLILDEPTVGLDPKQIIEIRELIRSLAKKHTILLSSHILSEVAAVCDKVLILSHGKLVACDTPENLAQRAEGQNVLIVTALGDEKTVRGVLNSVEGARDVAFEPCLDEGAVTARLSYDTGRDLRAQISSALAAAGCAVLRMQNETLSLEDVFLELTGDRVLEDAEVLTELPERESSAEDGEISAQNNEEEEEKDHAGDL</sequence>
<comment type="caution">
    <text evidence="7">The sequence shown here is derived from an EMBL/GenBank/DDBJ whole genome shotgun (WGS) entry which is preliminary data.</text>
</comment>
<evidence type="ECO:0000256" key="1">
    <source>
        <dbReference type="ARBA" id="ARBA00005417"/>
    </source>
</evidence>
<dbReference type="InterPro" id="IPR003439">
    <property type="entry name" value="ABC_transporter-like_ATP-bd"/>
</dbReference>
<gene>
    <name evidence="7" type="ORF">WMO24_01615</name>
</gene>
<dbReference type="SUPFAM" id="SSF52540">
    <property type="entry name" value="P-loop containing nucleoside triphosphate hydrolases"/>
    <property type="match status" value="1"/>
</dbReference>
<comment type="similarity">
    <text evidence="1">Belongs to the ABC transporter superfamily.</text>
</comment>
<dbReference type="PANTHER" id="PTHR43335">
    <property type="entry name" value="ABC TRANSPORTER, ATP-BINDING PROTEIN"/>
    <property type="match status" value="1"/>
</dbReference>
<dbReference type="PROSITE" id="PS50893">
    <property type="entry name" value="ABC_TRANSPORTER_2"/>
    <property type="match status" value="1"/>
</dbReference>
<accession>A0ABV1GBF5</accession>
<dbReference type="InterPro" id="IPR003593">
    <property type="entry name" value="AAA+_ATPase"/>
</dbReference>
<keyword evidence="8" id="KW-1185">Reference proteome</keyword>
<evidence type="ECO:0000313" key="7">
    <source>
        <dbReference type="EMBL" id="MEQ2519140.1"/>
    </source>
</evidence>
<dbReference type="Gene3D" id="3.40.50.300">
    <property type="entry name" value="P-loop containing nucleotide triphosphate hydrolases"/>
    <property type="match status" value="1"/>
</dbReference>
<feature type="region of interest" description="Disordered" evidence="5">
    <location>
        <begin position="320"/>
        <end position="351"/>
    </location>
</feature>
<dbReference type="RefSeq" id="WP_349214418.1">
    <property type="nucleotide sequence ID" value="NZ_JBBMFA010000037.1"/>
</dbReference>
<dbReference type="InterPro" id="IPR027417">
    <property type="entry name" value="P-loop_NTPase"/>
</dbReference>
<feature type="compositionally biased region" description="Acidic residues" evidence="5">
    <location>
        <begin position="329"/>
        <end position="344"/>
    </location>
</feature>
<reference evidence="7 8" key="1">
    <citation type="submission" date="2024-03" db="EMBL/GenBank/DDBJ databases">
        <title>Human intestinal bacterial collection.</title>
        <authorList>
            <person name="Pauvert C."/>
            <person name="Hitch T.C.A."/>
            <person name="Clavel T."/>
        </authorList>
    </citation>
    <scope>NUCLEOTIDE SEQUENCE [LARGE SCALE GENOMIC DNA]</scope>
    <source>
        <strain evidence="7 8">CLA-JM-H11</strain>
    </source>
</reference>
<evidence type="ECO:0000259" key="6">
    <source>
        <dbReference type="PROSITE" id="PS50893"/>
    </source>
</evidence>
<dbReference type="CDD" id="cd03230">
    <property type="entry name" value="ABC_DR_subfamily_A"/>
    <property type="match status" value="1"/>
</dbReference>
<dbReference type="Proteomes" id="UP001477672">
    <property type="component" value="Unassembled WGS sequence"/>
</dbReference>